<sequence>MSFTVFFSLTGLVEGWRCTMGRPNMSPHGRAFTVSGSVGAAGWALFLAQWKSYKKVERFLTLRLKQGDRRCEYFASLPRR</sequence>
<protein>
    <recommendedName>
        <fullName evidence="4">Secreted protein</fullName>
    </recommendedName>
</protein>
<name>A0A9P6D2E3_PLEER</name>
<keyword evidence="1" id="KW-0732">Signal</keyword>
<evidence type="ECO:0000313" key="3">
    <source>
        <dbReference type="Proteomes" id="UP000807025"/>
    </source>
</evidence>
<gene>
    <name evidence="2" type="ORF">BDN71DRAFT_250115</name>
</gene>
<dbReference type="EMBL" id="MU154656">
    <property type="protein sequence ID" value="KAF9489876.1"/>
    <property type="molecule type" value="Genomic_DNA"/>
</dbReference>
<accession>A0A9P6D2E3</accession>
<dbReference type="Proteomes" id="UP000807025">
    <property type="component" value="Unassembled WGS sequence"/>
</dbReference>
<reference evidence="2" key="1">
    <citation type="submission" date="2020-11" db="EMBL/GenBank/DDBJ databases">
        <authorList>
            <consortium name="DOE Joint Genome Institute"/>
            <person name="Ahrendt S."/>
            <person name="Riley R."/>
            <person name="Andreopoulos W."/>
            <person name="Labutti K."/>
            <person name="Pangilinan J."/>
            <person name="Ruiz-Duenas F.J."/>
            <person name="Barrasa J.M."/>
            <person name="Sanchez-Garcia M."/>
            <person name="Camarero S."/>
            <person name="Miyauchi S."/>
            <person name="Serrano A."/>
            <person name="Linde D."/>
            <person name="Babiker R."/>
            <person name="Drula E."/>
            <person name="Ayuso-Fernandez I."/>
            <person name="Pacheco R."/>
            <person name="Padilla G."/>
            <person name="Ferreira P."/>
            <person name="Barriuso J."/>
            <person name="Kellner H."/>
            <person name="Castanera R."/>
            <person name="Alfaro M."/>
            <person name="Ramirez L."/>
            <person name="Pisabarro A.G."/>
            <person name="Kuo A."/>
            <person name="Tritt A."/>
            <person name="Lipzen A."/>
            <person name="He G."/>
            <person name="Yan M."/>
            <person name="Ng V."/>
            <person name="Cullen D."/>
            <person name="Martin F."/>
            <person name="Rosso M.-N."/>
            <person name="Henrissat B."/>
            <person name="Hibbett D."/>
            <person name="Martinez A.T."/>
            <person name="Grigoriev I.V."/>
        </authorList>
    </citation>
    <scope>NUCLEOTIDE SEQUENCE</scope>
    <source>
        <strain evidence="2">ATCC 90797</strain>
    </source>
</reference>
<evidence type="ECO:0008006" key="4">
    <source>
        <dbReference type="Google" id="ProtNLM"/>
    </source>
</evidence>
<dbReference type="AlphaFoldDB" id="A0A9P6D2E3"/>
<feature type="signal peptide" evidence="1">
    <location>
        <begin position="1"/>
        <end position="15"/>
    </location>
</feature>
<evidence type="ECO:0000313" key="2">
    <source>
        <dbReference type="EMBL" id="KAF9489876.1"/>
    </source>
</evidence>
<feature type="chain" id="PRO_5040312384" description="Secreted protein" evidence="1">
    <location>
        <begin position="16"/>
        <end position="80"/>
    </location>
</feature>
<keyword evidence="3" id="KW-1185">Reference proteome</keyword>
<evidence type="ECO:0000256" key="1">
    <source>
        <dbReference type="SAM" id="SignalP"/>
    </source>
</evidence>
<comment type="caution">
    <text evidence="2">The sequence shown here is derived from an EMBL/GenBank/DDBJ whole genome shotgun (WGS) entry which is preliminary data.</text>
</comment>
<proteinExistence type="predicted"/>
<organism evidence="2 3">
    <name type="scientific">Pleurotus eryngii</name>
    <name type="common">Boletus of the steppes</name>
    <dbReference type="NCBI Taxonomy" id="5323"/>
    <lineage>
        <taxon>Eukaryota</taxon>
        <taxon>Fungi</taxon>
        <taxon>Dikarya</taxon>
        <taxon>Basidiomycota</taxon>
        <taxon>Agaricomycotina</taxon>
        <taxon>Agaricomycetes</taxon>
        <taxon>Agaricomycetidae</taxon>
        <taxon>Agaricales</taxon>
        <taxon>Pleurotineae</taxon>
        <taxon>Pleurotaceae</taxon>
        <taxon>Pleurotus</taxon>
    </lineage>
</organism>